<dbReference type="AlphaFoldDB" id="K3X8H8"/>
<feature type="domain" description="AMP-binding enzyme C-terminal" evidence="3">
    <location>
        <begin position="564"/>
        <end position="642"/>
    </location>
</feature>
<dbReference type="HOGENOM" id="CLU_000022_3_5_1"/>
<dbReference type="Proteomes" id="UP000019132">
    <property type="component" value="Unassembled WGS sequence"/>
</dbReference>
<evidence type="ECO:0000259" key="4">
    <source>
        <dbReference type="Pfam" id="PF16177"/>
    </source>
</evidence>
<dbReference type="Pfam" id="PF16177">
    <property type="entry name" value="ACAS_N"/>
    <property type="match status" value="1"/>
</dbReference>
<dbReference type="Gene3D" id="3.30.300.30">
    <property type="match status" value="1"/>
</dbReference>
<evidence type="ECO:0000259" key="2">
    <source>
        <dbReference type="Pfam" id="PF00501"/>
    </source>
</evidence>
<dbReference type="PANTHER" id="PTHR43347">
    <property type="entry name" value="ACYL-COA SYNTHETASE"/>
    <property type="match status" value="1"/>
</dbReference>
<dbReference type="EMBL" id="GL376593">
    <property type="status" value="NOT_ANNOTATED_CDS"/>
    <property type="molecule type" value="Genomic_DNA"/>
</dbReference>
<dbReference type="InterPro" id="IPR045851">
    <property type="entry name" value="AMP-bd_C_sf"/>
</dbReference>
<dbReference type="SUPFAM" id="SSF56801">
    <property type="entry name" value="Acetyl-CoA synthetase-like"/>
    <property type="match status" value="1"/>
</dbReference>
<comment type="similarity">
    <text evidence="1">Belongs to the ATP-dependent AMP-binding enzyme family.</text>
</comment>
<dbReference type="Pfam" id="PF00501">
    <property type="entry name" value="AMP-binding"/>
    <property type="match status" value="1"/>
</dbReference>
<reference evidence="6" key="1">
    <citation type="journal article" date="2010" name="Genome Biol.">
        <title>Genome sequence of the necrotrophic plant pathogen Pythium ultimum reveals original pathogenicity mechanisms and effector repertoire.</title>
        <authorList>
            <person name="Levesque C.A."/>
            <person name="Brouwer H."/>
            <person name="Cano L."/>
            <person name="Hamilton J.P."/>
            <person name="Holt C."/>
            <person name="Huitema E."/>
            <person name="Raffaele S."/>
            <person name="Robideau G.P."/>
            <person name="Thines M."/>
            <person name="Win J."/>
            <person name="Zerillo M.M."/>
            <person name="Beakes G.W."/>
            <person name="Boore J.L."/>
            <person name="Busam D."/>
            <person name="Dumas B."/>
            <person name="Ferriera S."/>
            <person name="Fuerstenberg S.I."/>
            <person name="Gachon C.M."/>
            <person name="Gaulin E."/>
            <person name="Govers F."/>
            <person name="Grenville-Briggs L."/>
            <person name="Horner N."/>
            <person name="Hostetler J."/>
            <person name="Jiang R.H."/>
            <person name="Johnson J."/>
            <person name="Krajaejun T."/>
            <person name="Lin H."/>
            <person name="Meijer H.J."/>
            <person name="Moore B."/>
            <person name="Morris P."/>
            <person name="Phuntmart V."/>
            <person name="Puiu D."/>
            <person name="Shetty J."/>
            <person name="Stajich J.E."/>
            <person name="Tripathy S."/>
            <person name="Wawra S."/>
            <person name="van West P."/>
            <person name="Whitty B.R."/>
            <person name="Coutinho P.M."/>
            <person name="Henrissat B."/>
            <person name="Martin F."/>
            <person name="Thomas P.D."/>
            <person name="Tyler B.M."/>
            <person name="De Vries R.P."/>
            <person name="Kamoun S."/>
            <person name="Yandell M."/>
            <person name="Tisserat N."/>
            <person name="Buell C.R."/>
        </authorList>
    </citation>
    <scope>NUCLEOTIDE SEQUENCE</scope>
    <source>
        <strain evidence="6">DAOM:BR144</strain>
    </source>
</reference>
<dbReference type="STRING" id="431595.K3X8H8"/>
<dbReference type="PROSITE" id="PS00455">
    <property type="entry name" value="AMP_BINDING"/>
    <property type="match status" value="1"/>
</dbReference>
<dbReference type="InterPro" id="IPR042099">
    <property type="entry name" value="ANL_N_sf"/>
</dbReference>
<dbReference type="Pfam" id="PF13193">
    <property type="entry name" value="AMP-binding_C"/>
    <property type="match status" value="1"/>
</dbReference>
<name>K3X8H8_GLOUD</name>
<dbReference type="GO" id="GO:0050218">
    <property type="term" value="F:propionate-CoA ligase activity"/>
    <property type="evidence" value="ECO:0007669"/>
    <property type="project" value="TreeGrafter"/>
</dbReference>
<keyword evidence="6" id="KW-1185">Reference proteome</keyword>
<dbReference type="InterPro" id="IPR020845">
    <property type="entry name" value="AMP-binding_CS"/>
</dbReference>
<dbReference type="InterPro" id="IPR000873">
    <property type="entry name" value="AMP-dep_synth/lig_dom"/>
</dbReference>
<evidence type="ECO:0000313" key="5">
    <source>
        <dbReference type="EnsemblProtists" id="PYU1_T013527"/>
    </source>
</evidence>
<dbReference type="EnsemblProtists" id="PYU1_T013527">
    <property type="protein sequence ID" value="PYU1_T013527"/>
    <property type="gene ID" value="PYU1_G013498"/>
</dbReference>
<evidence type="ECO:0008006" key="7">
    <source>
        <dbReference type="Google" id="ProtNLM"/>
    </source>
</evidence>
<sequence length="689" mass="76060">MWKRALQARVTVARSTSGKANGGIREKHETKSYVEQYRRSLQNPQDFWAEAAEEIEWFKPYNKVLDTSTTPMAKWFTGGQMNTCYNALDVHVNDGRGDAIAIRYDSPLTSTKKSVTYRELLKQVSAFADGLQKLGLQKGDRVIIYMPVILESTIAMLACARLGAIHSVVFGGFASQELATRIDDAQPKLIIAASCGVEPKGVIDYEPLLNGALERAQWKPERSVVFQREMSKFTYKKGVHVDWNYVMASGSHVDAVPVLATDPLYILYTSGTTGKPKGVVRDNGGHAVALKWSMSNIMNTHQGETFWAASDIGWAVGHSYIVYGPLIQGCTSVLYEGKPVGTPDAGAYWRILSEYGVKAMFTAPTALRAIRKDDPDGAFLKAKKDDVLKSFKAMFVAGERGDPKTLKFFADQLGIPIIDHWWQTETGWPMTAQVLGMRQDHVSGTFPGIKFGSVSRPVPGYDIRLMSAEDGEDDEHHNHHHDAEPGTDQELVVKLPLPPGLKYGALTTLYNNDADFHAKYLKKFPGYYHTGDTGHIDEDGYVYVMSRTDDVINVAGHRLCTGSIEEVIQSIPEVVECAVFGATDTMKGNIPVALLVLKNEISRPEEEIVEQVVTDVRNEMGSFVCLKTVTVVPALPKTRSGKVMRATIQAIANSKPYRAPATIENEDVLIDIRAALKRVGYAGTESMVK</sequence>
<protein>
    <recommendedName>
        <fullName evidence="7">Propionate--CoA ligase</fullName>
    </recommendedName>
</protein>
<dbReference type="PANTHER" id="PTHR43347:SF3">
    <property type="entry name" value="ACYL-COA SYNTHETASE SHORT-CHAIN FAMILY MEMBER 3, MITOCHONDRIAL"/>
    <property type="match status" value="1"/>
</dbReference>
<dbReference type="VEuPathDB" id="FungiDB:PYU1_G013498"/>
<feature type="domain" description="Acetyl-coenzyme A synthetase N-terminal" evidence="4">
    <location>
        <begin position="33"/>
        <end position="87"/>
    </location>
</feature>
<reference evidence="6" key="2">
    <citation type="submission" date="2010-04" db="EMBL/GenBank/DDBJ databases">
        <authorList>
            <person name="Buell R."/>
            <person name="Hamilton J."/>
            <person name="Hostetler J."/>
        </authorList>
    </citation>
    <scope>NUCLEOTIDE SEQUENCE [LARGE SCALE GENOMIC DNA]</scope>
    <source>
        <strain evidence="6">DAOM:BR144</strain>
    </source>
</reference>
<proteinExistence type="inferred from homology"/>
<evidence type="ECO:0000259" key="3">
    <source>
        <dbReference type="Pfam" id="PF13193"/>
    </source>
</evidence>
<evidence type="ECO:0000256" key="1">
    <source>
        <dbReference type="ARBA" id="ARBA00006432"/>
    </source>
</evidence>
<reference evidence="5" key="3">
    <citation type="submission" date="2015-02" db="UniProtKB">
        <authorList>
            <consortium name="EnsemblProtists"/>
        </authorList>
    </citation>
    <scope>IDENTIFICATION</scope>
    <source>
        <strain evidence="5">DAOM BR144</strain>
    </source>
</reference>
<dbReference type="InterPro" id="IPR032387">
    <property type="entry name" value="ACAS_N"/>
</dbReference>
<accession>K3X8H8</accession>
<feature type="domain" description="AMP-dependent synthetase/ligase" evidence="2">
    <location>
        <begin position="95"/>
        <end position="474"/>
    </location>
</feature>
<dbReference type="OMA" id="FIMGRTD"/>
<evidence type="ECO:0000313" key="6">
    <source>
        <dbReference type="Proteomes" id="UP000019132"/>
    </source>
</evidence>
<dbReference type="eggNOG" id="KOG1175">
    <property type="taxonomic scope" value="Eukaryota"/>
</dbReference>
<dbReference type="Gene3D" id="3.40.50.12780">
    <property type="entry name" value="N-terminal domain of ligase-like"/>
    <property type="match status" value="1"/>
</dbReference>
<dbReference type="InterPro" id="IPR025110">
    <property type="entry name" value="AMP-bd_C"/>
</dbReference>
<organism evidence="5 6">
    <name type="scientific">Globisporangium ultimum (strain ATCC 200006 / CBS 805.95 / DAOM BR144)</name>
    <name type="common">Pythium ultimum</name>
    <dbReference type="NCBI Taxonomy" id="431595"/>
    <lineage>
        <taxon>Eukaryota</taxon>
        <taxon>Sar</taxon>
        <taxon>Stramenopiles</taxon>
        <taxon>Oomycota</taxon>
        <taxon>Peronosporomycetes</taxon>
        <taxon>Pythiales</taxon>
        <taxon>Pythiaceae</taxon>
        <taxon>Globisporangium</taxon>
    </lineage>
</organism>
<dbReference type="InParanoid" id="K3X8H8"/>